<evidence type="ECO:0000256" key="6">
    <source>
        <dbReference type="PROSITE-ProRule" id="PRU00284"/>
    </source>
</evidence>
<evidence type="ECO:0000256" key="8">
    <source>
        <dbReference type="SAM" id="Phobius"/>
    </source>
</evidence>
<dbReference type="EMBL" id="QGTQ01000001">
    <property type="protein sequence ID" value="PWW08587.1"/>
    <property type="molecule type" value="Genomic_DNA"/>
</dbReference>
<dbReference type="Pfam" id="PF00672">
    <property type="entry name" value="HAMP"/>
    <property type="match status" value="1"/>
</dbReference>
<keyword evidence="3 8" id="KW-0472">Membrane</keyword>
<dbReference type="Gene3D" id="1.10.287.950">
    <property type="entry name" value="Methyl-accepting chemotaxis protein"/>
    <property type="match status" value="1"/>
</dbReference>
<keyword evidence="12" id="KW-1185">Reference proteome</keyword>
<feature type="transmembrane region" description="Helical" evidence="8">
    <location>
        <begin position="321"/>
        <end position="339"/>
    </location>
</feature>
<dbReference type="PROSITE" id="PS50885">
    <property type="entry name" value="HAMP"/>
    <property type="match status" value="1"/>
</dbReference>
<protein>
    <submittedName>
        <fullName evidence="11">Methyl-accepting chemotaxis protein</fullName>
    </submittedName>
</protein>
<comment type="caution">
    <text evidence="11">The sequence shown here is derived from an EMBL/GenBank/DDBJ whole genome shotgun (WGS) entry which is preliminary data.</text>
</comment>
<evidence type="ECO:0000259" key="10">
    <source>
        <dbReference type="PROSITE" id="PS50885"/>
    </source>
</evidence>
<dbReference type="AlphaFoldDB" id="A0A2V2Z158"/>
<dbReference type="Pfam" id="PF00015">
    <property type="entry name" value="MCPsignal"/>
    <property type="match status" value="1"/>
</dbReference>
<sequence>MSISLLNVMNRLNYNQKFTLIGILFLIPIAFMSYSLTSEIQKTIKVGKNEQHGVAYLKPVHQLLIAVQKHRGLANAYLNGDKSQEAELVKLEKEWQQAAQAINEQDALYGAAFGTHSAWSGLETRLSMLQEEYANLSAEDSFDKHTAFIDDLLTFNSAVSDASELTLDPEQHTYYLMDMLVQRLPLLTEMVSRTRGQAMGTLVRGKLTPDEKLDYMITYDHIQSAATSLQKDWTNASVYKEDVAALKEAYTNAAQAVQQYGSLFSAEILSGQLTIDSNDFFAQATAAIDRITAMYTSTSVMMHDQLQQRIDREAGERNRMLVLNGVILLIVVLVFAAFYRNVRGTILVLEKAATKLAEGDASVRAELVTRDELRSVGDAFNRVAEAFARLLRANQTVANQLAAASSDLEAAAGTTTMATNQIALSVQELATMADQQSSISDQNAEAMTEMAEGIATIAESAGSAADKADQAAASSAEGRQAVAETAKLMASIRVKSDETSQALNRLSELSGQIGSIAEVMTEIARQTNLLSLNANIEAARAGEHGKGFSVVAQEVKKLSEQSSHSADEIGALVTEAAQGIRRAVAAMSGSAAETAHGMSSMERLTSVFDGISEAIGQVAVQIGEVSASSMQLSASTEQVASSVHETSLQSKVTLGKTQEVSASTEEQLASMEEVLASAEALSTTAAKLQEELGRYKL</sequence>
<name>A0A2V2Z158_9BACL</name>
<keyword evidence="7" id="KW-0175">Coiled coil</keyword>
<dbReference type="SMART" id="SM00304">
    <property type="entry name" value="HAMP"/>
    <property type="match status" value="1"/>
</dbReference>
<dbReference type="InterPro" id="IPR004089">
    <property type="entry name" value="MCPsignal_dom"/>
</dbReference>
<evidence type="ECO:0000256" key="3">
    <source>
        <dbReference type="ARBA" id="ARBA00023136"/>
    </source>
</evidence>
<dbReference type="GO" id="GO:0007165">
    <property type="term" value="P:signal transduction"/>
    <property type="evidence" value="ECO:0007669"/>
    <property type="project" value="UniProtKB-KW"/>
</dbReference>
<evidence type="ECO:0000256" key="7">
    <source>
        <dbReference type="SAM" id="Coils"/>
    </source>
</evidence>
<evidence type="ECO:0000256" key="2">
    <source>
        <dbReference type="ARBA" id="ARBA00022475"/>
    </source>
</evidence>
<dbReference type="InterPro" id="IPR003660">
    <property type="entry name" value="HAMP_dom"/>
</dbReference>
<feature type="transmembrane region" description="Helical" evidence="8">
    <location>
        <begin position="20"/>
        <end position="37"/>
    </location>
</feature>
<feature type="domain" description="HAMP" evidence="10">
    <location>
        <begin position="340"/>
        <end position="392"/>
    </location>
</feature>
<keyword evidence="8" id="KW-1133">Transmembrane helix</keyword>
<evidence type="ECO:0000313" key="11">
    <source>
        <dbReference type="EMBL" id="PWW08587.1"/>
    </source>
</evidence>
<dbReference type="OrthoDB" id="2489132at2"/>
<comment type="similarity">
    <text evidence="5">Belongs to the methyl-accepting chemotaxis (MCP) protein family.</text>
</comment>
<gene>
    <name evidence="11" type="ORF">DFQ01_101310</name>
</gene>
<evidence type="ECO:0000256" key="4">
    <source>
        <dbReference type="ARBA" id="ARBA00023224"/>
    </source>
</evidence>
<dbReference type="CDD" id="cd06225">
    <property type="entry name" value="HAMP"/>
    <property type="match status" value="1"/>
</dbReference>
<dbReference type="RefSeq" id="WP_110042106.1">
    <property type="nucleotide sequence ID" value="NZ_CP054613.1"/>
</dbReference>
<dbReference type="SUPFAM" id="SSF58104">
    <property type="entry name" value="Methyl-accepting chemotaxis protein (MCP) signaling domain"/>
    <property type="match status" value="1"/>
</dbReference>
<dbReference type="PROSITE" id="PS50111">
    <property type="entry name" value="CHEMOTAXIS_TRANSDUC_2"/>
    <property type="match status" value="1"/>
</dbReference>
<comment type="subcellular location">
    <subcellularLocation>
        <location evidence="1">Cell membrane</location>
    </subcellularLocation>
</comment>
<keyword evidence="4 6" id="KW-0807">Transducer</keyword>
<feature type="coiled-coil region" evidence="7">
    <location>
        <begin position="661"/>
        <end position="691"/>
    </location>
</feature>
<proteinExistence type="inferred from homology"/>
<feature type="domain" description="Methyl-accepting transducer" evidence="9">
    <location>
        <begin position="411"/>
        <end position="647"/>
    </location>
</feature>
<evidence type="ECO:0000313" key="12">
    <source>
        <dbReference type="Proteomes" id="UP000246635"/>
    </source>
</evidence>
<reference evidence="11 12" key="1">
    <citation type="submission" date="2018-05" db="EMBL/GenBank/DDBJ databases">
        <title>Genomic Encyclopedia of Type Strains, Phase III (KMG-III): the genomes of soil and plant-associated and newly described type strains.</title>
        <authorList>
            <person name="Whitman W."/>
        </authorList>
    </citation>
    <scope>NUCLEOTIDE SEQUENCE [LARGE SCALE GENOMIC DNA]</scope>
    <source>
        <strain evidence="11 12">CECT 5696</strain>
    </source>
</reference>
<evidence type="ECO:0000256" key="5">
    <source>
        <dbReference type="ARBA" id="ARBA00029447"/>
    </source>
</evidence>
<evidence type="ECO:0000259" key="9">
    <source>
        <dbReference type="PROSITE" id="PS50111"/>
    </source>
</evidence>
<evidence type="ECO:0000256" key="1">
    <source>
        <dbReference type="ARBA" id="ARBA00004236"/>
    </source>
</evidence>
<accession>A0A2V2Z158</accession>
<keyword evidence="8" id="KW-0812">Transmembrane</keyword>
<dbReference type="CDD" id="cd11386">
    <property type="entry name" value="MCP_signal"/>
    <property type="match status" value="1"/>
</dbReference>
<dbReference type="SMART" id="SM00283">
    <property type="entry name" value="MA"/>
    <property type="match status" value="1"/>
</dbReference>
<dbReference type="GO" id="GO:0005886">
    <property type="term" value="C:plasma membrane"/>
    <property type="evidence" value="ECO:0007669"/>
    <property type="project" value="UniProtKB-SubCell"/>
</dbReference>
<organism evidence="11 12">
    <name type="scientific">Paenibacillus cellulosilyticus</name>
    <dbReference type="NCBI Taxonomy" id="375489"/>
    <lineage>
        <taxon>Bacteria</taxon>
        <taxon>Bacillati</taxon>
        <taxon>Bacillota</taxon>
        <taxon>Bacilli</taxon>
        <taxon>Bacillales</taxon>
        <taxon>Paenibacillaceae</taxon>
        <taxon>Paenibacillus</taxon>
    </lineage>
</organism>
<dbReference type="PANTHER" id="PTHR32089:SF112">
    <property type="entry name" value="LYSOZYME-LIKE PROTEIN-RELATED"/>
    <property type="match status" value="1"/>
</dbReference>
<keyword evidence="2" id="KW-1003">Cell membrane</keyword>
<dbReference type="Proteomes" id="UP000246635">
    <property type="component" value="Unassembled WGS sequence"/>
</dbReference>
<dbReference type="PANTHER" id="PTHR32089">
    <property type="entry name" value="METHYL-ACCEPTING CHEMOTAXIS PROTEIN MCPB"/>
    <property type="match status" value="1"/>
</dbReference>